<evidence type="ECO:0000313" key="1">
    <source>
        <dbReference type="EMBL" id="RSM04303.1"/>
    </source>
</evidence>
<name>A0A428TQH9_9HYPO</name>
<keyword evidence="2" id="KW-1185">Reference proteome</keyword>
<accession>A0A428TQH9</accession>
<dbReference type="Proteomes" id="UP000287144">
    <property type="component" value="Unassembled WGS sequence"/>
</dbReference>
<sequence>MNGSGEETPRCTGTEEPGFIEIKRKLEGAKALFFDVGETLQQRMERPEFLDHFAQTAVFRRLEKRLDIRLVVDK</sequence>
<gene>
    <name evidence="1" type="ORF">CEP52_006881</name>
</gene>
<dbReference type="AlphaFoldDB" id="A0A428TQH9"/>
<reference evidence="1 2" key="1">
    <citation type="submission" date="2017-06" db="EMBL/GenBank/DDBJ databases">
        <title>Comparative genomic analysis of Ambrosia Fusariam Clade fungi.</title>
        <authorList>
            <person name="Stajich J.E."/>
            <person name="Carrillo J."/>
            <person name="Kijimoto T."/>
            <person name="Eskalen A."/>
            <person name="O'Donnell K."/>
            <person name="Kasson M."/>
        </authorList>
    </citation>
    <scope>NUCLEOTIDE SEQUENCE [LARGE SCALE GENOMIC DNA]</scope>
    <source>
        <strain evidence="1 2">NRRL62579</strain>
    </source>
</reference>
<evidence type="ECO:0000313" key="2">
    <source>
        <dbReference type="Proteomes" id="UP000287144"/>
    </source>
</evidence>
<dbReference type="EMBL" id="NKCK01000060">
    <property type="protein sequence ID" value="RSM04303.1"/>
    <property type="molecule type" value="Genomic_DNA"/>
</dbReference>
<proteinExistence type="predicted"/>
<protein>
    <submittedName>
        <fullName evidence="1">Uncharacterized protein</fullName>
    </submittedName>
</protein>
<comment type="caution">
    <text evidence="1">The sequence shown here is derived from an EMBL/GenBank/DDBJ whole genome shotgun (WGS) entry which is preliminary data.</text>
</comment>
<organism evidence="1 2">
    <name type="scientific">Fusarium oligoseptatum</name>
    <dbReference type="NCBI Taxonomy" id="2604345"/>
    <lineage>
        <taxon>Eukaryota</taxon>
        <taxon>Fungi</taxon>
        <taxon>Dikarya</taxon>
        <taxon>Ascomycota</taxon>
        <taxon>Pezizomycotina</taxon>
        <taxon>Sordariomycetes</taxon>
        <taxon>Hypocreomycetidae</taxon>
        <taxon>Hypocreales</taxon>
        <taxon>Nectriaceae</taxon>
        <taxon>Fusarium</taxon>
        <taxon>Fusarium solani species complex</taxon>
    </lineage>
</organism>